<dbReference type="EMBL" id="CP070228">
    <property type="protein sequence ID" value="QRV02175.1"/>
    <property type="molecule type" value="Genomic_DNA"/>
</dbReference>
<evidence type="ECO:0000256" key="1">
    <source>
        <dbReference type="SAM" id="MobiDB-lite"/>
    </source>
</evidence>
<evidence type="ECO:0008006" key="5">
    <source>
        <dbReference type="Google" id="ProtNLM"/>
    </source>
</evidence>
<reference evidence="3 4" key="1">
    <citation type="submission" date="2021-02" db="EMBL/GenBank/DDBJ databases">
        <title>Complete Genome Sequence of Arcanobacterium phocisimile strain DSM 26142T from a harbour seal.</title>
        <authorList>
            <person name="Borowiak M."/>
            <person name="Alssahen M."/>
            <person name="Malorny B."/>
            <person name="Laemmler C."/>
            <person name="Siebert U."/>
            <person name="Ploetz M."/>
            <person name="Abdulmawjood A."/>
        </authorList>
    </citation>
    <scope>NUCLEOTIDE SEQUENCE [LARGE SCALE GENOMIC DNA]</scope>
    <source>
        <strain evidence="3 4">DSM 26142</strain>
    </source>
</reference>
<keyword evidence="2" id="KW-0472">Membrane</keyword>
<dbReference type="InterPro" id="IPR011009">
    <property type="entry name" value="Kinase-like_dom_sf"/>
</dbReference>
<dbReference type="Proteomes" id="UP000602653">
    <property type="component" value="Chromosome"/>
</dbReference>
<keyword evidence="4" id="KW-1185">Reference proteome</keyword>
<feature type="transmembrane region" description="Helical" evidence="2">
    <location>
        <begin position="487"/>
        <end position="508"/>
    </location>
</feature>
<protein>
    <recommendedName>
        <fullName evidence="5">Protein kinase domain-containing protein</fullName>
    </recommendedName>
</protein>
<organism evidence="3 4">
    <name type="scientific">Arcanobacterium phocisimile</name>
    <dbReference type="NCBI Taxonomy" id="1302235"/>
    <lineage>
        <taxon>Bacteria</taxon>
        <taxon>Bacillati</taxon>
        <taxon>Actinomycetota</taxon>
        <taxon>Actinomycetes</taxon>
        <taxon>Actinomycetales</taxon>
        <taxon>Actinomycetaceae</taxon>
        <taxon>Arcanobacterium</taxon>
    </lineage>
</organism>
<sequence>MGKTYAFAGKRIADRFELMFPVSTRANRYRSSVWAARDTARSVEIRAIVIDPDFPDVDAVLDAARRTSYLQNSDDVAASMVMTVAVVGQGGDYAVFTEVPPGRPLSDFLADRPLEPELVRSIIGEITSAINSVRHQGIRHLALDADDIYITDAGNVVIDGYGINAVMNSVPRDLETPELDRREAEGLVSLMASLLLGRHVSRETFDSLDTDLIQDAVSIPDLPTEIKSILETYLEGKAPASSNNLLLELVPWEDIDVTALSHFAPTVPEIAVDTAEPADIAIDFSATAFPKIFDDDNGTAEEGNDQENELGEGNSTSDETPVADSDMETAGTDEVFTVADTKESDVDAELLDDPVQTPEQAAEKINTLLGISADADAPEIDSWPKIGEIEPSAPQTDEASESAENREDSETLVVNETSEGQDEPGVVAARAVAVIEDDPQITPPVPSTTTKLHGSLNAKISQASSALQSAGENIQKKRKMTINSSTFVILILVAIVVIAAVFGISNLLKPLRDVSIVLPDSQDATSEQQDSEAKQASGEAAVKPALASVELVDPDSAQFFPDDDEPNYPENVGRIADGNPETVWQSWYFNEPGMGAISGIGLHAIFEKEAHVSALVMNIAGKGGNVQIKTGADPNAGELLYEGPVDGLTTVTFDQKPVTADLLIWFTELPVDNAGLNRISLADISVE</sequence>
<accession>A0ABX7IHG5</accession>
<keyword evidence="2" id="KW-1133">Transmembrane helix</keyword>
<proteinExistence type="predicted"/>
<keyword evidence="2" id="KW-0812">Transmembrane</keyword>
<feature type="compositionally biased region" description="Acidic residues" evidence="1">
    <location>
        <begin position="295"/>
        <end position="310"/>
    </location>
</feature>
<dbReference type="SUPFAM" id="SSF56112">
    <property type="entry name" value="Protein kinase-like (PK-like)"/>
    <property type="match status" value="1"/>
</dbReference>
<dbReference type="RefSeq" id="WP_204424478.1">
    <property type="nucleotide sequence ID" value="NZ_CP070228.1"/>
</dbReference>
<evidence type="ECO:0000313" key="4">
    <source>
        <dbReference type="Proteomes" id="UP000602653"/>
    </source>
</evidence>
<evidence type="ECO:0000256" key="2">
    <source>
        <dbReference type="SAM" id="Phobius"/>
    </source>
</evidence>
<feature type="region of interest" description="Disordered" evidence="1">
    <location>
        <begin position="293"/>
        <end position="330"/>
    </location>
</feature>
<evidence type="ECO:0000313" key="3">
    <source>
        <dbReference type="EMBL" id="QRV02175.1"/>
    </source>
</evidence>
<name>A0ABX7IHG5_9ACTO</name>
<dbReference type="Gene3D" id="1.10.510.10">
    <property type="entry name" value="Transferase(Phosphotransferase) domain 1"/>
    <property type="match status" value="1"/>
</dbReference>
<gene>
    <name evidence="3" type="ORF">JTE88_08945</name>
</gene>
<feature type="region of interest" description="Disordered" evidence="1">
    <location>
        <begin position="384"/>
        <end position="424"/>
    </location>
</feature>